<sequence>MRPPAKRPTVIKAAKTANTVTLFFFPILSSGLGTDVYWVILAAPVLGLIALLVKRWEPVRFDADAEERARVGAERARG</sequence>
<proteinExistence type="predicted"/>
<name>A0ABS0R5Z5_9ACTN</name>
<evidence type="ECO:0000313" key="1">
    <source>
        <dbReference type="EMBL" id="MBI0312812.1"/>
    </source>
</evidence>
<dbReference type="Proteomes" id="UP000638849">
    <property type="component" value="Unassembled WGS sequence"/>
</dbReference>
<comment type="caution">
    <text evidence="1">The sequence shown here is derived from an EMBL/GenBank/DDBJ whole genome shotgun (WGS) entry which is preliminary data.</text>
</comment>
<reference evidence="1 2" key="1">
    <citation type="submission" date="2020-12" db="EMBL/GenBank/DDBJ databases">
        <authorList>
            <person name="Kusuma A.B."/>
            <person name="Nouioui I."/>
            <person name="Goodfellow M."/>
        </authorList>
    </citation>
    <scope>NUCLEOTIDE SEQUENCE [LARGE SCALE GENOMIC DNA]</scope>
    <source>
        <strain evidence="1 2">DSM 41764</strain>
    </source>
</reference>
<dbReference type="EMBL" id="JAEEAQ010000043">
    <property type="protein sequence ID" value="MBI0312812.1"/>
    <property type="molecule type" value="Genomic_DNA"/>
</dbReference>
<keyword evidence="2" id="KW-1185">Reference proteome</keyword>
<protein>
    <submittedName>
        <fullName evidence="1">Uncharacterized protein</fullName>
    </submittedName>
</protein>
<accession>A0ABS0R5Z5</accession>
<dbReference type="RefSeq" id="WP_198276025.1">
    <property type="nucleotide sequence ID" value="NZ_BAAAIF010000001.1"/>
</dbReference>
<organism evidence="1 2">
    <name type="scientific">Streptomyces javensis</name>
    <dbReference type="NCBI Taxonomy" id="114698"/>
    <lineage>
        <taxon>Bacteria</taxon>
        <taxon>Bacillati</taxon>
        <taxon>Actinomycetota</taxon>
        <taxon>Actinomycetes</taxon>
        <taxon>Kitasatosporales</taxon>
        <taxon>Streptomycetaceae</taxon>
        <taxon>Streptomyces</taxon>
        <taxon>Streptomyces violaceusniger group</taxon>
    </lineage>
</organism>
<gene>
    <name evidence="1" type="ORF">JBF12_07345</name>
</gene>
<evidence type="ECO:0000313" key="2">
    <source>
        <dbReference type="Proteomes" id="UP000638849"/>
    </source>
</evidence>